<dbReference type="Proteomes" id="UP001524569">
    <property type="component" value="Unassembled WGS sequence"/>
</dbReference>
<evidence type="ECO:0000256" key="3">
    <source>
        <dbReference type="ARBA" id="ARBA00022795"/>
    </source>
</evidence>
<keyword evidence="7" id="KW-0010">Activator</keyword>
<comment type="caution">
    <text evidence="9">The sequence shown here is derived from an EMBL/GenBank/DDBJ whole genome shotgun (WGS) entry which is preliminary data.</text>
</comment>
<organism evidence="9 10">
    <name type="scientific">Methylomonas aurea</name>
    <dbReference type="NCBI Taxonomy" id="2952224"/>
    <lineage>
        <taxon>Bacteria</taxon>
        <taxon>Pseudomonadati</taxon>
        <taxon>Pseudomonadota</taxon>
        <taxon>Gammaproteobacteria</taxon>
        <taxon>Methylococcales</taxon>
        <taxon>Methylococcaceae</taxon>
        <taxon>Methylomonas</taxon>
    </lineage>
</organism>
<evidence type="ECO:0000313" key="9">
    <source>
        <dbReference type="EMBL" id="MCQ8183015.1"/>
    </source>
</evidence>
<protein>
    <submittedName>
        <fullName evidence="9">Flagellar transcriptional regulator FlhC</fullName>
    </submittedName>
</protein>
<sequence length="217" mass="24589">MMLMIRVIIMDNGGFVDLSHFGAELMLAKTLFEYGARTPVVCALCGIKRKTATRIYWLAQHQAPIKGMLPWDPHWIGRSTINNLHASIFLGLIQDYASVRANGTEFGLQFCNAYALYCRIVAHNPKPCSREAGFEHHRVLDINRAWQLTRQFHASALHFATCLCCQARFLISRQEDQHAARCPVCENKTGSVASKHRISRPFSQNAGKTLAIRLDRY</sequence>
<keyword evidence="9" id="KW-0282">Flagellum</keyword>
<evidence type="ECO:0000256" key="1">
    <source>
        <dbReference type="ARBA" id="ARBA00022490"/>
    </source>
</evidence>
<dbReference type="RefSeq" id="WP_256612245.1">
    <property type="nucleotide sequence ID" value="NZ_JANIBM010000033.1"/>
</dbReference>
<keyword evidence="2" id="KW-0479">Metal-binding</keyword>
<evidence type="ECO:0000256" key="8">
    <source>
        <dbReference type="ARBA" id="ARBA00023163"/>
    </source>
</evidence>
<evidence type="ECO:0000256" key="4">
    <source>
        <dbReference type="ARBA" id="ARBA00022833"/>
    </source>
</evidence>
<dbReference type="Pfam" id="PF05280">
    <property type="entry name" value="FlhC"/>
    <property type="match status" value="1"/>
</dbReference>
<accession>A0ABT1ULB3</accession>
<dbReference type="SUPFAM" id="SSF160930">
    <property type="entry name" value="FlhC-like"/>
    <property type="match status" value="1"/>
</dbReference>
<evidence type="ECO:0000256" key="2">
    <source>
        <dbReference type="ARBA" id="ARBA00022723"/>
    </source>
</evidence>
<keyword evidence="1" id="KW-0963">Cytoplasm</keyword>
<dbReference type="InterPro" id="IPR007944">
    <property type="entry name" value="FlhC"/>
</dbReference>
<dbReference type="EMBL" id="JANIBM010000033">
    <property type="protein sequence ID" value="MCQ8183015.1"/>
    <property type="molecule type" value="Genomic_DNA"/>
</dbReference>
<reference evidence="9 10" key="1">
    <citation type="submission" date="2022-07" db="EMBL/GenBank/DDBJ databases">
        <title>Methylomonas rivi sp. nov., Methylomonas rosea sp. nov., Methylomonas aureus sp. nov. and Methylomonas subterranea sp. nov., four novel methanotrophs isolated from a freshwater creek and the deep terrestrial subsurface.</title>
        <authorList>
            <person name="Abin C."/>
            <person name="Sankaranarayanan K."/>
            <person name="Garner C."/>
            <person name="Sindelar R."/>
            <person name="Kotary K."/>
            <person name="Garner R."/>
            <person name="Barclay S."/>
            <person name="Lawson P."/>
            <person name="Krumholz L."/>
        </authorList>
    </citation>
    <scope>NUCLEOTIDE SEQUENCE [LARGE SCALE GENOMIC DNA]</scope>
    <source>
        <strain evidence="9 10">SURF-1</strain>
    </source>
</reference>
<keyword evidence="8" id="KW-0804">Transcription</keyword>
<keyword evidence="5" id="KW-0805">Transcription regulation</keyword>
<gene>
    <name evidence="9" type="ORF">NP603_17980</name>
</gene>
<keyword evidence="9" id="KW-0966">Cell projection</keyword>
<keyword evidence="4" id="KW-0862">Zinc</keyword>
<keyword evidence="3" id="KW-1005">Bacterial flagellum biogenesis</keyword>
<evidence type="ECO:0000256" key="6">
    <source>
        <dbReference type="ARBA" id="ARBA00023125"/>
    </source>
</evidence>
<keyword evidence="10" id="KW-1185">Reference proteome</keyword>
<keyword evidence="6" id="KW-0238">DNA-binding</keyword>
<name>A0ABT1ULB3_9GAMM</name>
<evidence type="ECO:0000256" key="7">
    <source>
        <dbReference type="ARBA" id="ARBA00023159"/>
    </source>
</evidence>
<keyword evidence="9" id="KW-0969">Cilium</keyword>
<evidence type="ECO:0000313" key="10">
    <source>
        <dbReference type="Proteomes" id="UP001524569"/>
    </source>
</evidence>
<proteinExistence type="predicted"/>
<evidence type="ECO:0000256" key="5">
    <source>
        <dbReference type="ARBA" id="ARBA00023015"/>
    </source>
</evidence>